<dbReference type="GO" id="GO:0071949">
    <property type="term" value="F:FAD binding"/>
    <property type="evidence" value="ECO:0007669"/>
    <property type="project" value="InterPro"/>
</dbReference>
<dbReference type="KEGG" id="pmg:P9301_14891"/>
<dbReference type="Pfam" id="PF01565">
    <property type="entry name" value="FAD_binding_4"/>
    <property type="match status" value="1"/>
</dbReference>
<dbReference type="EMBL" id="CP000576">
    <property type="protein sequence ID" value="ABO18112.1"/>
    <property type="molecule type" value="Genomic_DNA"/>
</dbReference>
<dbReference type="InterPro" id="IPR016164">
    <property type="entry name" value="FAD-linked_Oxase-like_C"/>
</dbReference>
<evidence type="ECO:0000256" key="1">
    <source>
        <dbReference type="ARBA" id="ARBA00022630"/>
    </source>
</evidence>
<dbReference type="eggNOG" id="COG0277">
    <property type="taxonomic scope" value="Bacteria"/>
</dbReference>
<evidence type="ECO:0000259" key="3">
    <source>
        <dbReference type="PROSITE" id="PS51387"/>
    </source>
</evidence>
<organism evidence="4 5">
    <name type="scientific">Prochlorococcus marinus (strain MIT 9301)</name>
    <dbReference type="NCBI Taxonomy" id="167546"/>
    <lineage>
        <taxon>Bacteria</taxon>
        <taxon>Bacillati</taxon>
        <taxon>Cyanobacteriota</taxon>
        <taxon>Cyanophyceae</taxon>
        <taxon>Synechococcales</taxon>
        <taxon>Prochlorococcaceae</taxon>
        <taxon>Prochlorococcus</taxon>
    </lineage>
</organism>
<dbReference type="RefSeq" id="WP_011863419.1">
    <property type="nucleotide sequence ID" value="NC_009091.1"/>
</dbReference>
<proteinExistence type="predicted"/>
<dbReference type="Gene3D" id="3.30.465.10">
    <property type="match status" value="1"/>
</dbReference>
<dbReference type="PANTHER" id="PTHR11748">
    <property type="entry name" value="D-LACTATE DEHYDROGENASE"/>
    <property type="match status" value="1"/>
</dbReference>
<keyword evidence="5" id="KW-1185">Reference proteome</keyword>
<feature type="domain" description="FAD-binding PCMH-type" evidence="3">
    <location>
        <begin position="47"/>
        <end position="221"/>
    </location>
</feature>
<name>A3PED7_PROM0</name>
<keyword evidence="2" id="KW-0274">FAD</keyword>
<keyword evidence="1" id="KW-0285">Flavoprotein</keyword>
<gene>
    <name evidence="4" type="ordered locus">P9301_14891</name>
</gene>
<dbReference type="GO" id="GO:0008720">
    <property type="term" value="F:D-lactate dehydrogenase (NAD+) activity"/>
    <property type="evidence" value="ECO:0007669"/>
    <property type="project" value="TreeGrafter"/>
</dbReference>
<dbReference type="InterPro" id="IPR016169">
    <property type="entry name" value="FAD-bd_PCMH_sub2"/>
</dbReference>
<dbReference type="GO" id="GO:0004458">
    <property type="term" value="F:D-lactate dehydrogenase (cytochrome) activity"/>
    <property type="evidence" value="ECO:0007669"/>
    <property type="project" value="TreeGrafter"/>
</dbReference>
<dbReference type="SUPFAM" id="SSF56176">
    <property type="entry name" value="FAD-binding/transporter-associated domain-like"/>
    <property type="match status" value="1"/>
</dbReference>
<dbReference type="HOGENOM" id="CLU_606425_0_0_3"/>
<accession>A3PED7</accession>
<dbReference type="GO" id="GO:1903457">
    <property type="term" value="P:lactate catabolic process"/>
    <property type="evidence" value="ECO:0007669"/>
    <property type="project" value="TreeGrafter"/>
</dbReference>
<dbReference type="PANTHER" id="PTHR11748:SF119">
    <property type="entry name" value="D-2-HYDROXYGLUTARATE DEHYDROGENASE"/>
    <property type="match status" value="1"/>
</dbReference>
<dbReference type="SUPFAM" id="SSF55103">
    <property type="entry name" value="FAD-linked oxidases, C-terminal domain"/>
    <property type="match status" value="1"/>
</dbReference>
<reference evidence="4 5" key="1">
    <citation type="journal article" date="2007" name="PLoS Genet.">
        <title>Patterns and implications of gene gain and loss in the evolution of Prochlorococcus.</title>
        <authorList>
            <person name="Kettler G.C."/>
            <person name="Martiny A.C."/>
            <person name="Huang K."/>
            <person name="Zucker J."/>
            <person name="Coleman M.L."/>
            <person name="Rodrigue S."/>
            <person name="Chen F."/>
            <person name="Lapidus A."/>
            <person name="Ferriera S."/>
            <person name="Johnson J."/>
            <person name="Steglich C."/>
            <person name="Church G.M."/>
            <person name="Richardson P."/>
            <person name="Chisholm S.W."/>
        </authorList>
    </citation>
    <scope>NUCLEOTIDE SEQUENCE [LARGE SCALE GENOMIC DNA]</scope>
    <source>
        <strain evidence="4 5">MIT 9301</strain>
    </source>
</reference>
<sequence>MISISKLKFIDKFREVENLEIIENKSDVKRLSKDFYNYSPILTEKLDECIADLVVRPSDHKAVKEVAEICWELSIPLTLRGSGTGNYGQAVPLFKGVVMQMSQFNKLEEFDPSTGFVKVQSGCVMGDLNKQLEKYGRELRLLPSTWKTATIGGFIAGGSGGIGSIRWGFLRDPGNLIGLEAVTMNEKPALLKFDAEESEPLNHAYGTNGIITSLLLATDIKRKWYSLVIDCIEFEKTIEILKTLTSAAINLKLGAILEEEIVDQMPKWFKSKSRSHKVLIQSTFGGIKTIELICKKFKVESTLLGEEEKLVNGISEVVWNHTTLHMRSRDKNWTYLQMLLPLNNEIELINFLRKKWGKKVLWHLEAVSQQGSPRLAALPVLKWNGAEELNEIMEDCKKLGAFIFNPHVLTVEGGGLGVVDADQVKAKLRFDPKGLLNPGKLEGWEVKEQFKI</sequence>
<dbReference type="PROSITE" id="PS51387">
    <property type="entry name" value="FAD_PCMH"/>
    <property type="match status" value="1"/>
</dbReference>
<evidence type="ECO:0000256" key="2">
    <source>
        <dbReference type="ARBA" id="ARBA00022827"/>
    </source>
</evidence>
<dbReference type="InterPro" id="IPR006094">
    <property type="entry name" value="Oxid_FAD_bind_N"/>
</dbReference>
<evidence type="ECO:0000313" key="4">
    <source>
        <dbReference type="EMBL" id="ABO18112.1"/>
    </source>
</evidence>
<protein>
    <submittedName>
        <fullName evidence="4">FAD/FMN-containing dehydrogenase</fullName>
    </submittedName>
</protein>
<dbReference type="InterPro" id="IPR016166">
    <property type="entry name" value="FAD-bd_PCMH"/>
</dbReference>
<evidence type="ECO:0000313" key="5">
    <source>
        <dbReference type="Proteomes" id="UP000001430"/>
    </source>
</evidence>
<dbReference type="STRING" id="167546.P9301_14891"/>
<dbReference type="AlphaFoldDB" id="A3PED7"/>
<dbReference type="InterPro" id="IPR036318">
    <property type="entry name" value="FAD-bd_PCMH-like_sf"/>
</dbReference>
<dbReference type="Proteomes" id="UP000001430">
    <property type="component" value="Chromosome"/>
</dbReference>